<dbReference type="SUPFAM" id="SSF81296">
    <property type="entry name" value="E set domains"/>
    <property type="match status" value="1"/>
</dbReference>
<evidence type="ECO:0000256" key="6">
    <source>
        <dbReference type="PROSITE-ProRule" id="PRU10059"/>
    </source>
</evidence>
<reference evidence="11 12" key="1">
    <citation type="submission" date="2021-03" db="EMBL/GenBank/DDBJ databases">
        <title>Aliifodinibius sp. nov., a new bacterium isolated from saline soil.</title>
        <authorList>
            <person name="Galisteo C."/>
            <person name="De La Haba R."/>
            <person name="Sanchez-Porro C."/>
            <person name="Ventosa A."/>
        </authorList>
    </citation>
    <scope>NUCLEOTIDE SEQUENCE [LARGE SCALE GENOMIC DNA]</scope>
    <source>
        <strain evidence="11 12">1BSP15-2V2</strain>
    </source>
</reference>
<evidence type="ECO:0000256" key="8">
    <source>
        <dbReference type="RuleBase" id="RU361166"/>
    </source>
</evidence>
<protein>
    <recommendedName>
        <fullName evidence="8">Endoglucanase</fullName>
        <ecNumber evidence="8">3.2.1.4</ecNumber>
    </recommendedName>
</protein>
<feature type="domain" description="Glycoside hydrolase family 9" evidence="9">
    <location>
        <begin position="118"/>
        <end position="573"/>
    </location>
</feature>
<dbReference type="SUPFAM" id="SSF48208">
    <property type="entry name" value="Six-hairpin glycosidases"/>
    <property type="match status" value="1"/>
</dbReference>
<dbReference type="PROSITE" id="PS00592">
    <property type="entry name" value="GH9_2"/>
    <property type="match status" value="1"/>
</dbReference>
<keyword evidence="2 6" id="KW-0378">Hydrolase</keyword>
<keyword evidence="8" id="KW-0732">Signal</keyword>
<gene>
    <name evidence="11" type="ORF">J6I44_06570</name>
</gene>
<keyword evidence="12" id="KW-1185">Reference proteome</keyword>
<name>A0ABT3PKX5_9BACT</name>
<dbReference type="Pfam" id="PF02927">
    <property type="entry name" value="CelD_N"/>
    <property type="match status" value="1"/>
</dbReference>
<dbReference type="PANTHER" id="PTHR22298">
    <property type="entry name" value="ENDO-1,4-BETA-GLUCANASE"/>
    <property type="match status" value="1"/>
</dbReference>
<evidence type="ECO:0000259" key="10">
    <source>
        <dbReference type="Pfam" id="PF02927"/>
    </source>
</evidence>
<dbReference type="EC" id="3.2.1.4" evidence="8"/>
<evidence type="ECO:0000256" key="4">
    <source>
        <dbReference type="ARBA" id="ARBA00023295"/>
    </source>
</evidence>
<dbReference type="GO" id="GO:0016787">
    <property type="term" value="F:hydrolase activity"/>
    <property type="evidence" value="ECO:0007669"/>
    <property type="project" value="UniProtKB-KW"/>
</dbReference>
<dbReference type="PROSITE" id="PS00698">
    <property type="entry name" value="GH9_3"/>
    <property type="match status" value="1"/>
</dbReference>
<keyword evidence="4 6" id="KW-0326">Glycosidase</keyword>
<evidence type="ECO:0000313" key="11">
    <source>
        <dbReference type="EMBL" id="MCW9706510.1"/>
    </source>
</evidence>
<keyword evidence="8" id="KW-0136">Cellulose degradation</keyword>
<dbReference type="InterPro" id="IPR008928">
    <property type="entry name" value="6-hairpin_glycosidase_sf"/>
</dbReference>
<evidence type="ECO:0000256" key="7">
    <source>
        <dbReference type="PROSITE-ProRule" id="PRU10060"/>
    </source>
</evidence>
<dbReference type="EMBL" id="JAGGJA010000003">
    <property type="protein sequence ID" value="MCW9706510.1"/>
    <property type="molecule type" value="Genomic_DNA"/>
</dbReference>
<keyword evidence="3 6" id="KW-0119">Carbohydrate metabolism</keyword>
<feature type="active site" evidence="7">
    <location>
        <position position="552"/>
    </location>
</feature>
<dbReference type="InterPro" id="IPR013783">
    <property type="entry name" value="Ig-like_fold"/>
</dbReference>
<dbReference type="Gene3D" id="1.50.10.10">
    <property type="match status" value="1"/>
</dbReference>
<comment type="catalytic activity">
    <reaction evidence="8">
        <text>Endohydrolysis of (1-&gt;4)-beta-D-glucosidic linkages in cellulose, lichenin and cereal beta-D-glucans.</text>
        <dbReference type="EC" id="3.2.1.4"/>
    </reaction>
</comment>
<evidence type="ECO:0000313" key="12">
    <source>
        <dbReference type="Proteomes" id="UP001207918"/>
    </source>
</evidence>
<dbReference type="InterPro" id="IPR014756">
    <property type="entry name" value="Ig_E-set"/>
</dbReference>
<dbReference type="InterPro" id="IPR004197">
    <property type="entry name" value="Cellulase_Ig-like"/>
</dbReference>
<dbReference type="RefSeq" id="WP_265765219.1">
    <property type="nucleotide sequence ID" value="NZ_JAGGJA010000003.1"/>
</dbReference>
<dbReference type="Proteomes" id="UP001207918">
    <property type="component" value="Unassembled WGS sequence"/>
</dbReference>
<feature type="active site" evidence="6">
    <location>
        <position position="510"/>
    </location>
</feature>
<proteinExistence type="inferred from homology"/>
<feature type="active site" evidence="7">
    <location>
        <position position="561"/>
    </location>
</feature>
<organism evidence="11 12">
    <name type="scientific">Fodinibius salsisoli</name>
    <dbReference type="NCBI Taxonomy" id="2820877"/>
    <lineage>
        <taxon>Bacteria</taxon>
        <taxon>Pseudomonadati</taxon>
        <taxon>Balneolota</taxon>
        <taxon>Balneolia</taxon>
        <taxon>Balneolales</taxon>
        <taxon>Balneolaceae</taxon>
        <taxon>Fodinibius</taxon>
    </lineage>
</organism>
<dbReference type="Gene3D" id="2.60.40.10">
    <property type="entry name" value="Immunoglobulins"/>
    <property type="match status" value="1"/>
</dbReference>
<feature type="chain" id="PRO_5044977125" description="Endoglucanase" evidence="8">
    <location>
        <begin position="24"/>
        <end position="588"/>
    </location>
</feature>
<feature type="signal peptide" evidence="8">
    <location>
        <begin position="1"/>
        <end position="23"/>
    </location>
</feature>
<comment type="caution">
    <text evidence="11">The sequence shown here is derived from an EMBL/GenBank/DDBJ whole genome shotgun (WGS) entry which is preliminary data.</text>
</comment>
<dbReference type="CDD" id="cd02850">
    <property type="entry name" value="E_set_Cellulase_N"/>
    <property type="match status" value="1"/>
</dbReference>
<comment type="similarity">
    <text evidence="1 6 8">Belongs to the glycosyl hydrolase 9 (cellulase E) family.</text>
</comment>
<evidence type="ECO:0000256" key="5">
    <source>
        <dbReference type="ARBA" id="ARBA00023326"/>
    </source>
</evidence>
<dbReference type="Pfam" id="PF00759">
    <property type="entry name" value="Glyco_hydro_9"/>
    <property type="match status" value="1"/>
</dbReference>
<evidence type="ECO:0000256" key="1">
    <source>
        <dbReference type="ARBA" id="ARBA00007072"/>
    </source>
</evidence>
<evidence type="ECO:0000259" key="9">
    <source>
        <dbReference type="Pfam" id="PF00759"/>
    </source>
</evidence>
<feature type="domain" description="Cellulase Ig-like" evidence="10">
    <location>
        <begin position="27"/>
        <end position="105"/>
    </location>
</feature>
<evidence type="ECO:0000256" key="3">
    <source>
        <dbReference type="ARBA" id="ARBA00023277"/>
    </source>
</evidence>
<dbReference type="InterPro" id="IPR018221">
    <property type="entry name" value="Glyco_hydro_9_His_AS"/>
</dbReference>
<sequence length="588" mass="65804">MVNRITKLLLVLLLSTTAGMAQKQNSEDKIRLNQVGFYPDAPKKAVVELDTATTFYVVNENTGERQFSAALGESRTSQYGGQVARSADFSMFSEPGSYRLFVPSIGYSHPFDIRRNIFEEAAKAGLKGYYFQRASTDLPREFAGKWYRNAGHQDDSVLVHESAATAERPTGTVISASKGWYDAGDYNKYIVNSGISMATLMSLYEEFPNQVRQIELNIPEQQNDIPDLLDEVRWNLQWMLAMQDPHDGGVYHKLTSAGFAGKVMPHQDRDKRYVVQKSTSAALNFAAVMAQASRVFGDYTNALPGLADSCLAAAREAWKWTQNHPNQIYDQEKLNQQFDPDITTGAYGDRNLEDEFRWAAVELYVTTGNERYLEAVTTIPDHTLTLPSWSQVGALGYYTLLRFKERLNPPDDIMLSEIKGMVIDYADQLVNGGKRMTYQTVMGYKPEHFIWGSNSVAGNQAILLIQAYQQTSNAKYWEAALSNLDYLLGRNATGYSFLTGYGDRTPMYPHHRPSAADPIEDPVPGLLVGGPNAGQQDGCEYPSNLPNQSYLDDWCSYASNEITINWNAPFVYTAFALEALNASKQVKQ</sequence>
<accession>A0ABT3PKX5</accession>
<dbReference type="InterPro" id="IPR012341">
    <property type="entry name" value="6hp_glycosidase-like_sf"/>
</dbReference>
<evidence type="ECO:0000256" key="2">
    <source>
        <dbReference type="ARBA" id="ARBA00022801"/>
    </source>
</evidence>
<keyword evidence="5 6" id="KW-0624">Polysaccharide degradation</keyword>
<dbReference type="InterPro" id="IPR033126">
    <property type="entry name" value="Glyco_hydro_9_Asp/Glu_AS"/>
</dbReference>
<dbReference type="InterPro" id="IPR001701">
    <property type="entry name" value="Glyco_hydro_9"/>
</dbReference>